<dbReference type="PANTHER" id="PTHR33053">
    <property type="entry name" value="PROTEIN, PUTATIVE-RELATED"/>
    <property type="match status" value="1"/>
</dbReference>
<proteinExistence type="predicted"/>
<dbReference type="Proteomes" id="UP001329430">
    <property type="component" value="Chromosome 1"/>
</dbReference>
<sequence>MYFREIDNLVLRTDEQFRAKNDEDHHTGYSILEEMPNLNMINSFPLDYMHLVCLGMVKKILYLLCFGNPQTKIPHAKVTAVSQSLINLSSNIPIEFNRKPRSLSDLKRWKATVFRQVLFYTGPIIFKKHLNPDQYLNFLCLHVAFLIMSSQIHSSLLPYATELLKFFVKTFQQLYGITNTSHNVHNLLHIAEEVKLHGPIDNFSAFEFENFLQSILTSLRKNEKPLQQIVKRYSEKIDTLQYQQDNTNFPLLKHEHRNGPLIENCDLNAQQFKTVSFEKFTLNISFLDNCCVLKNNK</sequence>
<protein>
    <submittedName>
        <fullName evidence="1">Uncharacterized protein</fullName>
    </submittedName>
</protein>
<dbReference type="EMBL" id="JAVRBK010000001">
    <property type="protein sequence ID" value="KAK5649762.1"/>
    <property type="molecule type" value="Genomic_DNA"/>
</dbReference>
<dbReference type="AlphaFoldDB" id="A0AAN7ZP73"/>
<evidence type="ECO:0000313" key="1">
    <source>
        <dbReference type="EMBL" id="KAK5649762.1"/>
    </source>
</evidence>
<dbReference type="PANTHER" id="PTHR33053:SF24">
    <property type="entry name" value="TRANSPOSASE DOMAIN-CONTAINING PROTEIN"/>
    <property type="match status" value="1"/>
</dbReference>
<name>A0AAN7ZP73_9COLE</name>
<reference evidence="1 2" key="1">
    <citation type="journal article" date="2024" name="Insects">
        <title>An Improved Chromosome-Level Genome Assembly of the Firefly Pyrocoelia pectoralis.</title>
        <authorList>
            <person name="Fu X."/>
            <person name="Meyer-Rochow V.B."/>
            <person name="Ballantyne L."/>
            <person name="Zhu X."/>
        </authorList>
    </citation>
    <scope>NUCLEOTIDE SEQUENCE [LARGE SCALE GENOMIC DNA]</scope>
    <source>
        <strain evidence="1">XCY_ONT2</strain>
    </source>
</reference>
<comment type="caution">
    <text evidence="1">The sequence shown here is derived from an EMBL/GenBank/DDBJ whole genome shotgun (WGS) entry which is preliminary data.</text>
</comment>
<organism evidence="1 2">
    <name type="scientific">Pyrocoelia pectoralis</name>
    <dbReference type="NCBI Taxonomy" id="417401"/>
    <lineage>
        <taxon>Eukaryota</taxon>
        <taxon>Metazoa</taxon>
        <taxon>Ecdysozoa</taxon>
        <taxon>Arthropoda</taxon>
        <taxon>Hexapoda</taxon>
        <taxon>Insecta</taxon>
        <taxon>Pterygota</taxon>
        <taxon>Neoptera</taxon>
        <taxon>Endopterygota</taxon>
        <taxon>Coleoptera</taxon>
        <taxon>Polyphaga</taxon>
        <taxon>Elateriformia</taxon>
        <taxon>Elateroidea</taxon>
        <taxon>Lampyridae</taxon>
        <taxon>Lampyrinae</taxon>
        <taxon>Pyrocoelia</taxon>
    </lineage>
</organism>
<accession>A0AAN7ZP73</accession>
<keyword evidence="2" id="KW-1185">Reference proteome</keyword>
<gene>
    <name evidence="1" type="ORF">RI129_000791</name>
</gene>
<evidence type="ECO:0000313" key="2">
    <source>
        <dbReference type="Proteomes" id="UP001329430"/>
    </source>
</evidence>